<dbReference type="PROSITE" id="PS50164">
    <property type="entry name" value="GIY_YIG"/>
    <property type="match status" value="1"/>
</dbReference>
<organism evidence="3 4">
    <name type="scientific">Candidatus Magasanikbacteria bacterium RIFOXYC12_FULL_33_11</name>
    <dbReference type="NCBI Taxonomy" id="1798701"/>
    <lineage>
        <taxon>Bacteria</taxon>
        <taxon>Candidatus Magasanikiibacteriota</taxon>
    </lineage>
</organism>
<evidence type="ECO:0000256" key="1">
    <source>
        <dbReference type="ARBA" id="ARBA00007435"/>
    </source>
</evidence>
<evidence type="ECO:0000313" key="4">
    <source>
        <dbReference type="Proteomes" id="UP000178349"/>
    </source>
</evidence>
<sequence>MSEKNILYILQSLSHKDKFYVGITNRENERIDEHNRGQTISTKKYRPWKVIYTEEFENKSESMKREKYLKSINGYKERLEIIEKNKTK</sequence>
<accession>A0A1F6NND2</accession>
<dbReference type="InterPro" id="IPR050190">
    <property type="entry name" value="UPF0213_domain"/>
</dbReference>
<dbReference type="Proteomes" id="UP000178349">
    <property type="component" value="Unassembled WGS sequence"/>
</dbReference>
<comment type="similarity">
    <text evidence="1">Belongs to the UPF0213 family.</text>
</comment>
<dbReference type="Pfam" id="PF01541">
    <property type="entry name" value="GIY-YIG"/>
    <property type="match status" value="1"/>
</dbReference>
<dbReference type="PANTHER" id="PTHR34477">
    <property type="entry name" value="UPF0213 PROTEIN YHBQ"/>
    <property type="match status" value="1"/>
</dbReference>
<dbReference type="CDD" id="cd10449">
    <property type="entry name" value="GIY-YIG_SLX1_like"/>
    <property type="match status" value="1"/>
</dbReference>
<proteinExistence type="inferred from homology"/>
<feature type="domain" description="GIY-YIG" evidence="2">
    <location>
        <begin position="3"/>
        <end position="81"/>
    </location>
</feature>
<dbReference type="EMBL" id="MFQW01000045">
    <property type="protein sequence ID" value="OGH85280.1"/>
    <property type="molecule type" value="Genomic_DNA"/>
</dbReference>
<dbReference type="SUPFAM" id="SSF82771">
    <property type="entry name" value="GIY-YIG endonuclease"/>
    <property type="match status" value="1"/>
</dbReference>
<name>A0A1F6NND2_9BACT</name>
<dbReference type="InterPro" id="IPR035901">
    <property type="entry name" value="GIY-YIG_endonuc_sf"/>
</dbReference>
<evidence type="ECO:0000313" key="3">
    <source>
        <dbReference type="EMBL" id="OGH85280.1"/>
    </source>
</evidence>
<gene>
    <name evidence="3" type="ORF">A2493_01510</name>
</gene>
<comment type="caution">
    <text evidence="3">The sequence shown here is derived from an EMBL/GenBank/DDBJ whole genome shotgun (WGS) entry which is preliminary data.</text>
</comment>
<evidence type="ECO:0000259" key="2">
    <source>
        <dbReference type="PROSITE" id="PS50164"/>
    </source>
</evidence>
<dbReference type="InterPro" id="IPR000305">
    <property type="entry name" value="GIY-YIG_endonuc"/>
</dbReference>
<dbReference type="Gene3D" id="3.40.1440.10">
    <property type="entry name" value="GIY-YIG endonuclease"/>
    <property type="match status" value="1"/>
</dbReference>
<dbReference type="PANTHER" id="PTHR34477:SF1">
    <property type="entry name" value="UPF0213 PROTEIN YHBQ"/>
    <property type="match status" value="1"/>
</dbReference>
<reference evidence="3 4" key="1">
    <citation type="journal article" date="2016" name="Nat. Commun.">
        <title>Thousands of microbial genomes shed light on interconnected biogeochemical processes in an aquifer system.</title>
        <authorList>
            <person name="Anantharaman K."/>
            <person name="Brown C.T."/>
            <person name="Hug L.A."/>
            <person name="Sharon I."/>
            <person name="Castelle C.J."/>
            <person name="Probst A.J."/>
            <person name="Thomas B.C."/>
            <person name="Singh A."/>
            <person name="Wilkins M.J."/>
            <person name="Karaoz U."/>
            <person name="Brodie E.L."/>
            <person name="Williams K.H."/>
            <person name="Hubbard S.S."/>
            <person name="Banfield J.F."/>
        </authorList>
    </citation>
    <scope>NUCLEOTIDE SEQUENCE [LARGE SCALE GENOMIC DNA]</scope>
</reference>
<dbReference type="AlphaFoldDB" id="A0A1F6NND2"/>
<protein>
    <recommendedName>
        <fullName evidence="2">GIY-YIG domain-containing protein</fullName>
    </recommendedName>
</protein>